<proteinExistence type="predicted"/>
<evidence type="ECO:0000256" key="1">
    <source>
        <dbReference type="SAM" id="MobiDB-lite"/>
    </source>
</evidence>
<feature type="compositionally biased region" description="Basic and acidic residues" evidence="1">
    <location>
        <begin position="57"/>
        <end position="69"/>
    </location>
</feature>
<organism evidence="2 3">
    <name type="scientific">Hermanssonia centrifuga</name>
    <dbReference type="NCBI Taxonomy" id="98765"/>
    <lineage>
        <taxon>Eukaryota</taxon>
        <taxon>Fungi</taxon>
        <taxon>Dikarya</taxon>
        <taxon>Basidiomycota</taxon>
        <taxon>Agaricomycotina</taxon>
        <taxon>Agaricomycetes</taxon>
        <taxon>Polyporales</taxon>
        <taxon>Meruliaceae</taxon>
        <taxon>Hermanssonia</taxon>
    </lineage>
</organism>
<evidence type="ECO:0000313" key="3">
    <source>
        <dbReference type="Proteomes" id="UP000186601"/>
    </source>
</evidence>
<feature type="compositionally biased region" description="Basic and acidic residues" evidence="1">
    <location>
        <begin position="16"/>
        <end position="26"/>
    </location>
</feature>
<dbReference type="OrthoDB" id="2592504at2759"/>
<feature type="compositionally biased region" description="Polar residues" evidence="1">
    <location>
        <begin position="40"/>
        <end position="56"/>
    </location>
</feature>
<dbReference type="AlphaFoldDB" id="A0A2R6P5J7"/>
<gene>
    <name evidence="2" type="ORF">PHLCEN_2v5335</name>
</gene>
<evidence type="ECO:0000313" key="2">
    <source>
        <dbReference type="EMBL" id="PSR85859.1"/>
    </source>
</evidence>
<keyword evidence="3" id="KW-1185">Reference proteome</keyword>
<comment type="caution">
    <text evidence="2">The sequence shown here is derived from an EMBL/GenBank/DDBJ whole genome shotgun (WGS) entry which is preliminary data.</text>
</comment>
<dbReference type="EMBL" id="MLYV02000523">
    <property type="protein sequence ID" value="PSR85859.1"/>
    <property type="molecule type" value="Genomic_DNA"/>
</dbReference>
<feature type="compositionally biased region" description="Polar residues" evidence="1">
    <location>
        <begin position="71"/>
        <end position="80"/>
    </location>
</feature>
<sequence>MVAKRKSDALESDVADLPKDAEEKSTRATKKSRVAGPSHASASSSKGTQETVSQTWRDIKLEGEDERRLQRNSPQDQSFAENPGFQVQAKGLTGGAGNGTYYAAYVYFEKNRVLEGKKKTPTRIRHENEQTGGFDLRERKGMWVLGR</sequence>
<dbReference type="Proteomes" id="UP000186601">
    <property type="component" value="Unassembled WGS sequence"/>
</dbReference>
<feature type="region of interest" description="Disordered" evidence="1">
    <location>
        <begin position="1"/>
        <end position="96"/>
    </location>
</feature>
<reference evidence="2 3" key="1">
    <citation type="submission" date="2018-02" db="EMBL/GenBank/DDBJ databases">
        <title>Genome sequence of the basidiomycete white-rot fungus Phlebia centrifuga.</title>
        <authorList>
            <person name="Granchi Z."/>
            <person name="Peng M."/>
            <person name="de Vries R.P."/>
            <person name="Hilden K."/>
            <person name="Makela M.R."/>
            <person name="Grigoriev I."/>
            <person name="Riley R."/>
        </authorList>
    </citation>
    <scope>NUCLEOTIDE SEQUENCE [LARGE SCALE GENOMIC DNA]</scope>
    <source>
        <strain evidence="2 3">FBCC195</strain>
    </source>
</reference>
<accession>A0A2R6P5J7</accession>
<protein>
    <submittedName>
        <fullName evidence="2">Uncharacterized protein</fullName>
    </submittedName>
</protein>
<name>A0A2R6P5J7_9APHY</name>